<evidence type="ECO:0000256" key="1">
    <source>
        <dbReference type="SAM" id="MobiDB-lite"/>
    </source>
</evidence>
<keyword evidence="4" id="KW-1185">Reference proteome</keyword>
<dbReference type="InterPro" id="IPR019681">
    <property type="entry name" value="DUF2530"/>
</dbReference>
<evidence type="ECO:0008006" key="5">
    <source>
        <dbReference type="Google" id="ProtNLM"/>
    </source>
</evidence>
<dbReference type="AlphaFoldDB" id="A0AAE3W2Q2"/>
<accession>A0AAE3W2Q2</accession>
<gene>
    <name evidence="3" type="ORF">J2S42_003999</name>
</gene>
<evidence type="ECO:0000256" key="2">
    <source>
        <dbReference type="SAM" id="Phobius"/>
    </source>
</evidence>
<dbReference type="Pfam" id="PF10745">
    <property type="entry name" value="DUF2530"/>
    <property type="match status" value="1"/>
</dbReference>
<keyword evidence="2" id="KW-1133">Transmembrane helix</keyword>
<reference evidence="3 4" key="1">
    <citation type="submission" date="2023-07" db="EMBL/GenBank/DDBJ databases">
        <title>Sequencing the genomes of 1000 actinobacteria strains.</title>
        <authorList>
            <person name="Klenk H.-P."/>
        </authorList>
    </citation>
    <scope>NUCLEOTIDE SEQUENCE [LARGE SCALE GENOMIC DNA]</scope>
    <source>
        <strain evidence="3 4">DSM 44709</strain>
    </source>
</reference>
<name>A0AAE3W2Q2_9ACTN</name>
<feature type="region of interest" description="Disordered" evidence="1">
    <location>
        <begin position="1"/>
        <end position="35"/>
    </location>
</feature>
<feature type="transmembrane region" description="Helical" evidence="2">
    <location>
        <begin position="70"/>
        <end position="89"/>
    </location>
</feature>
<keyword evidence="2" id="KW-0812">Transmembrane</keyword>
<proteinExistence type="predicted"/>
<dbReference type="EMBL" id="JAUSUZ010000001">
    <property type="protein sequence ID" value="MDQ0367330.1"/>
    <property type="molecule type" value="Genomic_DNA"/>
</dbReference>
<protein>
    <recommendedName>
        <fullName evidence="5">DUF2530 domain-containing protein</fullName>
    </recommendedName>
</protein>
<feature type="compositionally biased region" description="Pro residues" evidence="1">
    <location>
        <begin position="22"/>
        <end position="35"/>
    </location>
</feature>
<evidence type="ECO:0000313" key="4">
    <source>
        <dbReference type="Proteomes" id="UP001240236"/>
    </source>
</evidence>
<sequence>MARSSVPLPTSDMTPDDRPSDAPGPRPRPRPLDPPMVPFAVGGTIAWAVAGLVLFLFFRDWLESTGRTDWLWICLTGLLLGFPGTATMMRHDAHRRRRRAGSAQP</sequence>
<keyword evidence="2" id="KW-0472">Membrane</keyword>
<evidence type="ECO:0000313" key="3">
    <source>
        <dbReference type="EMBL" id="MDQ0367330.1"/>
    </source>
</evidence>
<comment type="caution">
    <text evidence="3">The sequence shown here is derived from an EMBL/GenBank/DDBJ whole genome shotgun (WGS) entry which is preliminary data.</text>
</comment>
<feature type="transmembrane region" description="Helical" evidence="2">
    <location>
        <begin position="36"/>
        <end position="58"/>
    </location>
</feature>
<organism evidence="3 4">
    <name type="scientific">Catenuloplanes indicus</name>
    <dbReference type="NCBI Taxonomy" id="137267"/>
    <lineage>
        <taxon>Bacteria</taxon>
        <taxon>Bacillati</taxon>
        <taxon>Actinomycetota</taxon>
        <taxon>Actinomycetes</taxon>
        <taxon>Micromonosporales</taxon>
        <taxon>Micromonosporaceae</taxon>
        <taxon>Catenuloplanes</taxon>
    </lineage>
</organism>
<dbReference type="Proteomes" id="UP001240236">
    <property type="component" value="Unassembled WGS sequence"/>
</dbReference>